<protein>
    <submittedName>
        <fullName evidence="1">Uncharacterized protein</fullName>
    </submittedName>
</protein>
<name>A0ABP0F098_CLALP</name>
<dbReference type="Proteomes" id="UP001642483">
    <property type="component" value="Unassembled WGS sequence"/>
</dbReference>
<organism evidence="1 2">
    <name type="scientific">Clavelina lepadiformis</name>
    <name type="common">Light-bulb sea squirt</name>
    <name type="synonym">Ascidia lepadiformis</name>
    <dbReference type="NCBI Taxonomy" id="159417"/>
    <lineage>
        <taxon>Eukaryota</taxon>
        <taxon>Metazoa</taxon>
        <taxon>Chordata</taxon>
        <taxon>Tunicata</taxon>
        <taxon>Ascidiacea</taxon>
        <taxon>Aplousobranchia</taxon>
        <taxon>Clavelinidae</taxon>
        <taxon>Clavelina</taxon>
    </lineage>
</organism>
<dbReference type="EMBL" id="CAWYQH010000002">
    <property type="protein sequence ID" value="CAK8673154.1"/>
    <property type="molecule type" value="Genomic_DNA"/>
</dbReference>
<sequence>MLKLRRIRLSHNDTDLTTNSSNNFHPQNHSFLCNVEDFSLLHLLLHHNHRAHIIKARCDKCKLLCLFPSMAHHVDRDERNIQKLPCIGRLRVDILSMHFDTEH</sequence>
<keyword evidence="2" id="KW-1185">Reference proteome</keyword>
<gene>
    <name evidence="1" type="ORF">CVLEPA_LOCUS2936</name>
</gene>
<evidence type="ECO:0000313" key="1">
    <source>
        <dbReference type="EMBL" id="CAK8673154.1"/>
    </source>
</evidence>
<evidence type="ECO:0000313" key="2">
    <source>
        <dbReference type="Proteomes" id="UP001642483"/>
    </source>
</evidence>
<accession>A0ABP0F098</accession>
<proteinExistence type="predicted"/>
<reference evidence="1 2" key="1">
    <citation type="submission" date="2024-02" db="EMBL/GenBank/DDBJ databases">
        <authorList>
            <person name="Daric V."/>
            <person name="Darras S."/>
        </authorList>
    </citation>
    <scope>NUCLEOTIDE SEQUENCE [LARGE SCALE GENOMIC DNA]</scope>
</reference>
<comment type="caution">
    <text evidence="1">The sequence shown here is derived from an EMBL/GenBank/DDBJ whole genome shotgun (WGS) entry which is preliminary data.</text>
</comment>